<dbReference type="Pfam" id="PF15811">
    <property type="entry name" value="SVIP"/>
    <property type="match status" value="1"/>
</dbReference>
<keyword evidence="1" id="KW-0519">Myristate</keyword>
<proteinExistence type="predicted"/>
<reference evidence="5 6" key="1">
    <citation type="submission" date="2019-08" db="EMBL/GenBank/DDBJ databases">
        <authorList>
            <person name="Alioto T."/>
            <person name="Alioto T."/>
            <person name="Gomez Garrido J."/>
        </authorList>
    </citation>
    <scope>NUCLEOTIDE SEQUENCE [LARGE SCALE GENOMIC DNA]</scope>
</reference>
<evidence type="ECO:0000313" key="5">
    <source>
        <dbReference type="EMBL" id="VVC25528.1"/>
    </source>
</evidence>
<name>A0A5E4M347_9HEMI</name>
<sequence length="83" mass="9560">MGWNVYNLLCCCRSSDESIRVDLAVAREQQAAAAEKRLKEQENRGIKNPERVKRMQREQQKRDEADRSANVGPSTGLKWQVNN</sequence>
<evidence type="ECO:0000256" key="3">
    <source>
        <dbReference type="ARBA" id="ARBA00023288"/>
    </source>
</evidence>
<evidence type="ECO:0000256" key="2">
    <source>
        <dbReference type="ARBA" id="ARBA00023139"/>
    </source>
</evidence>
<keyword evidence="2" id="KW-0564">Palmitate</keyword>
<protein>
    <submittedName>
        <fullName evidence="5">Small VCP/p97-interacting protein</fullName>
    </submittedName>
</protein>
<dbReference type="GO" id="GO:0005789">
    <property type="term" value="C:endoplasmic reticulum membrane"/>
    <property type="evidence" value="ECO:0007669"/>
    <property type="project" value="TreeGrafter"/>
</dbReference>
<accession>A0A5E4M347</accession>
<dbReference type="Proteomes" id="UP000325440">
    <property type="component" value="Unassembled WGS sequence"/>
</dbReference>
<evidence type="ECO:0000256" key="1">
    <source>
        <dbReference type="ARBA" id="ARBA00022707"/>
    </source>
</evidence>
<dbReference type="PANTHER" id="PTHR35269:SF1">
    <property type="entry name" value="SMALL VCP_P97-INTERACTING PROTEIN"/>
    <property type="match status" value="1"/>
</dbReference>
<dbReference type="GO" id="GO:1904240">
    <property type="term" value="P:negative regulation of VCP-NPL4-UFD1 AAA ATPase complex assembly"/>
    <property type="evidence" value="ECO:0007669"/>
    <property type="project" value="TreeGrafter"/>
</dbReference>
<dbReference type="OrthoDB" id="10066206at2759"/>
<feature type="compositionally biased region" description="Basic and acidic residues" evidence="4">
    <location>
        <begin position="36"/>
        <end position="67"/>
    </location>
</feature>
<feature type="region of interest" description="Disordered" evidence="4">
    <location>
        <begin position="36"/>
        <end position="83"/>
    </location>
</feature>
<dbReference type="InterPro" id="IPR055366">
    <property type="entry name" value="SVIP_metazoa"/>
</dbReference>
<evidence type="ECO:0000313" key="6">
    <source>
        <dbReference type="Proteomes" id="UP000325440"/>
    </source>
</evidence>
<gene>
    <name evidence="5" type="ORF">CINCED_3A001163</name>
</gene>
<dbReference type="EMBL" id="CABPRJ010000015">
    <property type="protein sequence ID" value="VVC25528.1"/>
    <property type="molecule type" value="Genomic_DNA"/>
</dbReference>
<evidence type="ECO:0000256" key="4">
    <source>
        <dbReference type="SAM" id="MobiDB-lite"/>
    </source>
</evidence>
<dbReference type="GO" id="GO:0010508">
    <property type="term" value="P:positive regulation of autophagy"/>
    <property type="evidence" value="ECO:0007669"/>
    <property type="project" value="TreeGrafter"/>
</dbReference>
<organism evidence="5 6">
    <name type="scientific">Cinara cedri</name>
    <dbReference type="NCBI Taxonomy" id="506608"/>
    <lineage>
        <taxon>Eukaryota</taxon>
        <taxon>Metazoa</taxon>
        <taxon>Ecdysozoa</taxon>
        <taxon>Arthropoda</taxon>
        <taxon>Hexapoda</taxon>
        <taxon>Insecta</taxon>
        <taxon>Pterygota</taxon>
        <taxon>Neoptera</taxon>
        <taxon>Paraneoptera</taxon>
        <taxon>Hemiptera</taxon>
        <taxon>Sternorrhyncha</taxon>
        <taxon>Aphidomorpha</taxon>
        <taxon>Aphidoidea</taxon>
        <taxon>Aphididae</taxon>
        <taxon>Lachninae</taxon>
        <taxon>Cinara</taxon>
    </lineage>
</organism>
<dbReference type="GO" id="GO:1904293">
    <property type="term" value="P:negative regulation of ERAD pathway"/>
    <property type="evidence" value="ECO:0007669"/>
    <property type="project" value="TreeGrafter"/>
</dbReference>
<dbReference type="GO" id="GO:1904153">
    <property type="term" value="P:negative regulation of retrograde protein transport, ER to cytosol"/>
    <property type="evidence" value="ECO:0007669"/>
    <property type="project" value="TreeGrafter"/>
</dbReference>
<keyword evidence="3" id="KW-0449">Lipoprotein</keyword>
<dbReference type="PANTHER" id="PTHR35269">
    <property type="entry name" value="SMALL VCP/P97-INTERACTING PROTEIN"/>
    <property type="match status" value="1"/>
</dbReference>
<dbReference type="AlphaFoldDB" id="A0A5E4M347"/>
<keyword evidence="6" id="KW-1185">Reference proteome</keyword>
<dbReference type="InterPro" id="IPR031632">
    <property type="entry name" value="SVIP"/>
</dbReference>